<keyword evidence="3" id="KW-1185">Reference proteome</keyword>
<comment type="caution">
    <text evidence="2">The sequence shown here is derived from an EMBL/GenBank/DDBJ whole genome shotgun (WGS) entry which is preliminary data.</text>
</comment>
<protein>
    <submittedName>
        <fullName evidence="2">Uncharacterized protein</fullName>
    </submittedName>
</protein>
<evidence type="ECO:0000256" key="1">
    <source>
        <dbReference type="SAM" id="Phobius"/>
    </source>
</evidence>
<feature type="transmembrane region" description="Helical" evidence="1">
    <location>
        <begin position="12"/>
        <end position="32"/>
    </location>
</feature>
<evidence type="ECO:0000313" key="3">
    <source>
        <dbReference type="Proteomes" id="UP000655016"/>
    </source>
</evidence>
<dbReference type="Proteomes" id="UP000655016">
    <property type="component" value="Unassembled WGS sequence"/>
</dbReference>
<keyword evidence="1" id="KW-1133">Transmembrane helix</keyword>
<accession>A0ABQ1UKJ2</accession>
<reference evidence="3" key="1">
    <citation type="journal article" date="2019" name="Int. J. Syst. Evol. Microbiol.">
        <title>The Global Catalogue of Microorganisms (GCM) 10K type strain sequencing project: providing services to taxonomists for standard genome sequencing and annotation.</title>
        <authorList>
            <consortium name="The Broad Institute Genomics Platform"/>
            <consortium name="The Broad Institute Genome Sequencing Center for Infectious Disease"/>
            <person name="Wu L."/>
            <person name="Ma J."/>
        </authorList>
    </citation>
    <scope>NUCLEOTIDE SEQUENCE [LARGE SCALE GENOMIC DNA]</scope>
    <source>
        <strain evidence="3">CGMCC 1.16060</strain>
    </source>
</reference>
<organism evidence="2 3">
    <name type="scientific">Flavobacterium limi</name>
    <dbReference type="NCBI Taxonomy" id="2045105"/>
    <lineage>
        <taxon>Bacteria</taxon>
        <taxon>Pseudomonadati</taxon>
        <taxon>Bacteroidota</taxon>
        <taxon>Flavobacteriia</taxon>
        <taxon>Flavobacteriales</taxon>
        <taxon>Flavobacteriaceae</taxon>
        <taxon>Flavobacterium</taxon>
    </lineage>
</organism>
<proteinExistence type="predicted"/>
<name>A0ABQ1UKJ2_9FLAO</name>
<evidence type="ECO:0000313" key="2">
    <source>
        <dbReference type="EMBL" id="GGF21313.1"/>
    </source>
</evidence>
<keyword evidence="1" id="KW-0472">Membrane</keyword>
<keyword evidence="1" id="KW-0812">Transmembrane</keyword>
<dbReference type="EMBL" id="BMKP01000008">
    <property type="protein sequence ID" value="GGF21313.1"/>
    <property type="molecule type" value="Genomic_DNA"/>
</dbReference>
<sequence length="386" mass="45321">MKYNLAREGKRIIIFMMKAVLVLNTVICLAQPSKKYTMENLKTKKKAELLEIALEILKEKQPSIVIDSDDFESSAWQNSKEIIVKFRRYIRFIPLNAEPYQYYDITVNLISRQVLPFDSGYSYIFYIPTETDKMQLDFIKKKADFPKHSNSEITITENEDHYWVSNSSKTSFSKFFINKKTGFKSGLIEGTYSVAQVKPVLESIYYREEKIIFFEGDETSKKEIIDMAVALLNKRQSLLKLDFNDYETVVSADTKNTLVEFKRIIRYMPFGTDPEKRFSYDITVNLSTNEISPFDDFFKSEFYIETKNDKKAIAFVKKNFGVFSTSFENTIYERKEDYFIDIRNPYSFGKYAVNKTTGLVKTEIQASYEPMQKPKFENPEHYSEIK</sequence>
<gene>
    <name evidence="2" type="ORF">GCM10011518_33120</name>
</gene>